<sequence length="189" mass="21100">MTNKALIRLAVAGIAFCSCQSDSYKIKGYANHLQDGDTITLALEDNQQKILGQTIISEGNFNMKGVTDTTVFCRAYLNKEPLTSISFFLEPGNITIELHPYPTPSRVSGTVLNNEWQGLNDSVQTLGDKLIRLAEEASKTDADNRQQLQQTIDSLHRKISGCIKNTAQRNKTNVLGKYIIDNYKEPEFK</sequence>
<feature type="domain" description="DUF4369" evidence="1">
    <location>
        <begin position="24"/>
        <end position="116"/>
    </location>
</feature>
<reference evidence="2 3" key="1">
    <citation type="submission" date="2016-11" db="EMBL/GenBank/DDBJ databases">
        <authorList>
            <person name="Jaros S."/>
            <person name="Januszkiewicz K."/>
            <person name="Wedrychowicz H."/>
        </authorList>
    </citation>
    <scope>NUCLEOTIDE SEQUENCE [LARGE SCALE GENOMIC DNA]</scope>
    <source>
        <strain evidence="2 3">KHT3</strain>
    </source>
</reference>
<dbReference type="AlphaFoldDB" id="A0A1M6WBC4"/>
<dbReference type="RefSeq" id="WP_073209371.1">
    <property type="nucleotide sequence ID" value="NZ_FRBD01000016.1"/>
</dbReference>
<organism evidence="2 3">
    <name type="scientific">Xylanibacter ruminicola</name>
    <name type="common">Prevotella ruminicola</name>
    <dbReference type="NCBI Taxonomy" id="839"/>
    <lineage>
        <taxon>Bacteria</taxon>
        <taxon>Pseudomonadati</taxon>
        <taxon>Bacteroidota</taxon>
        <taxon>Bacteroidia</taxon>
        <taxon>Bacteroidales</taxon>
        <taxon>Prevotellaceae</taxon>
        <taxon>Xylanibacter</taxon>
    </lineage>
</organism>
<gene>
    <name evidence="2" type="ORF">SAMN05216463_11610</name>
</gene>
<evidence type="ECO:0000313" key="3">
    <source>
        <dbReference type="Proteomes" id="UP000184130"/>
    </source>
</evidence>
<protein>
    <recommendedName>
        <fullName evidence="1">DUF4369 domain-containing protein</fullName>
    </recommendedName>
</protein>
<dbReference type="InterPro" id="IPR025380">
    <property type="entry name" value="DUF4369"/>
</dbReference>
<evidence type="ECO:0000259" key="1">
    <source>
        <dbReference type="Pfam" id="PF14289"/>
    </source>
</evidence>
<dbReference type="PROSITE" id="PS51257">
    <property type="entry name" value="PROKAR_LIPOPROTEIN"/>
    <property type="match status" value="1"/>
</dbReference>
<proteinExistence type="predicted"/>
<dbReference type="OrthoDB" id="1069091at2"/>
<name>A0A1M6WBC4_XYLRU</name>
<accession>A0A1M6WBC4</accession>
<dbReference type="EMBL" id="FRBD01000016">
    <property type="protein sequence ID" value="SHK91027.1"/>
    <property type="molecule type" value="Genomic_DNA"/>
</dbReference>
<dbReference type="Pfam" id="PF14289">
    <property type="entry name" value="DUF4369"/>
    <property type="match status" value="1"/>
</dbReference>
<dbReference type="Proteomes" id="UP000184130">
    <property type="component" value="Unassembled WGS sequence"/>
</dbReference>
<evidence type="ECO:0000313" key="2">
    <source>
        <dbReference type="EMBL" id="SHK91027.1"/>
    </source>
</evidence>